<dbReference type="Proteomes" id="UP000029725">
    <property type="component" value="Unassembled WGS sequence"/>
</dbReference>
<evidence type="ECO:0000313" key="6">
    <source>
        <dbReference type="Proteomes" id="UP000029725"/>
    </source>
</evidence>
<dbReference type="RefSeq" id="XP_013238181.1">
    <property type="nucleotide sequence ID" value="XM_013382727.1"/>
</dbReference>
<dbReference type="AlphaFoldDB" id="A0A098VRZ8"/>
<dbReference type="CDD" id="cd02000">
    <property type="entry name" value="TPP_E1_PDC_ADC_BCADC"/>
    <property type="match status" value="1"/>
</dbReference>
<dbReference type="InterPro" id="IPR029061">
    <property type="entry name" value="THDP-binding"/>
</dbReference>
<dbReference type="PANTHER" id="PTHR11516">
    <property type="entry name" value="PYRUVATE DEHYDROGENASE E1 COMPONENT, ALPHA SUBUNIT BACTERIAL AND ORGANELLAR"/>
    <property type="match status" value="1"/>
</dbReference>
<dbReference type="InterPro" id="IPR050642">
    <property type="entry name" value="PDH_E1_Alpha_Subunit"/>
</dbReference>
<sequence length="399" mass="44622">MQLIKRVSRRLFSTHPAVPKHKFEIRTPFDVFSIDGSLVQTPCNSVKDTSSDLFLRSTVFHSADELLSLYKTMVYIRRMELTADALYKTKFIRGFCHLAIGQEAIPAGMEVAITSTDTVITAYRCHGAAFARGASLHSIFAELLGKKTGIARGKGGSMHIYLKNFFGGNGIVGAQVFEAYNMSMLWSLPCIFVCENNMYGMGTSAERSSASVDYYSRAGFIPGIRVDAQDVLGVIEATRFAKAWALSGRGPLVLEMKTYRYQGHSVSDPGTTYRNRDEVQKMRDDHDPITLLRSRLLDANLSTEAELTKTEKTIRQEVEEAAEQAKADSDPDLSVLFEDVYLPGSDPVPPNRAMLWSDDWTRPQSAYWMELIANIETFIGRDLTFTDEQRAPFVQPCNV</sequence>
<protein>
    <recommendedName>
        <fullName evidence="4">Dehydrogenase E1 component domain-containing protein</fullName>
    </recommendedName>
</protein>
<proteinExistence type="predicted"/>
<dbReference type="InterPro" id="IPR001017">
    <property type="entry name" value="DH_E1"/>
</dbReference>
<dbReference type="Pfam" id="PF00676">
    <property type="entry name" value="E1_dh"/>
    <property type="match status" value="1"/>
</dbReference>
<organism evidence="5 6">
    <name type="scientific">Mitosporidium daphniae</name>
    <dbReference type="NCBI Taxonomy" id="1485682"/>
    <lineage>
        <taxon>Eukaryota</taxon>
        <taxon>Fungi</taxon>
        <taxon>Fungi incertae sedis</taxon>
        <taxon>Microsporidia</taxon>
        <taxon>Mitosporidium</taxon>
    </lineage>
</organism>
<keyword evidence="6" id="KW-1185">Reference proteome</keyword>
<evidence type="ECO:0000313" key="5">
    <source>
        <dbReference type="EMBL" id="KGG51745.1"/>
    </source>
</evidence>
<dbReference type="GO" id="GO:0004739">
    <property type="term" value="F:pyruvate dehydrogenase (acetyl-transferring) activity"/>
    <property type="evidence" value="ECO:0007669"/>
    <property type="project" value="TreeGrafter"/>
</dbReference>
<keyword evidence="2" id="KW-0560">Oxidoreductase</keyword>
<dbReference type="OrthoDB" id="10256198at2759"/>
<dbReference type="HOGENOM" id="CLU_029393_5_2_1"/>
<reference evidence="5 6" key="1">
    <citation type="submission" date="2014-04" db="EMBL/GenBank/DDBJ databases">
        <title>A new species of microsporidia sheds light on the evolution of extreme parasitism.</title>
        <authorList>
            <person name="Haag K.L."/>
            <person name="James T.Y."/>
            <person name="Larsson R."/>
            <person name="Schaer T.M."/>
            <person name="Refardt D."/>
            <person name="Pombert J.-F."/>
            <person name="Ebert D."/>
        </authorList>
    </citation>
    <scope>NUCLEOTIDE SEQUENCE [LARGE SCALE GENOMIC DNA]</scope>
    <source>
        <strain evidence="5 6">UGP3</strain>
        <tissue evidence="5">Spores</tissue>
    </source>
</reference>
<evidence type="ECO:0000256" key="1">
    <source>
        <dbReference type="ARBA" id="ARBA00001964"/>
    </source>
</evidence>
<keyword evidence="3" id="KW-0786">Thiamine pyrophosphate</keyword>
<evidence type="ECO:0000256" key="3">
    <source>
        <dbReference type="ARBA" id="ARBA00023052"/>
    </source>
</evidence>
<dbReference type="PANTHER" id="PTHR11516:SF60">
    <property type="entry name" value="PYRUVATE DEHYDROGENASE E1 COMPONENT SUBUNIT ALPHA"/>
    <property type="match status" value="1"/>
</dbReference>
<accession>A0A098VRZ8</accession>
<feature type="domain" description="Dehydrogenase E1 component" evidence="4">
    <location>
        <begin position="175"/>
        <end position="332"/>
    </location>
</feature>
<dbReference type="Gene3D" id="3.40.50.970">
    <property type="match status" value="2"/>
</dbReference>
<dbReference type="GeneID" id="25259369"/>
<gene>
    <name evidence="5" type="ORF">DI09_289p10</name>
</gene>
<comment type="cofactor">
    <cofactor evidence="1">
        <name>thiamine diphosphate</name>
        <dbReference type="ChEBI" id="CHEBI:58937"/>
    </cofactor>
</comment>
<name>A0A098VRZ8_9MICR</name>
<evidence type="ECO:0000259" key="4">
    <source>
        <dbReference type="Pfam" id="PF00676"/>
    </source>
</evidence>
<evidence type="ECO:0000256" key="2">
    <source>
        <dbReference type="ARBA" id="ARBA00023002"/>
    </source>
</evidence>
<dbReference type="GO" id="GO:0006086">
    <property type="term" value="P:pyruvate decarboxylation to acetyl-CoA"/>
    <property type="evidence" value="ECO:0007669"/>
    <property type="project" value="TreeGrafter"/>
</dbReference>
<dbReference type="VEuPathDB" id="MicrosporidiaDB:DI09_289p10"/>
<comment type="caution">
    <text evidence="5">The sequence shown here is derived from an EMBL/GenBank/DDBJ whole genome shotgun (WGS) entry which is preliminary data.</text>
</comment>
<dbReference type="EMBL" id="JMKJ01000209">
    <property type="protein sequence ID" value="KGG51745.1"/>
    <property type="molecule type" value="Genomic_DNA"/>
</dbReference>
<dbReference type="SUPFAM" id="SSF52518">
    <property type="entry name" value="Thiamin diphosphate-binding fold (THDP-binding)"/>
    <property type="match status" value="1"/>
</dbReference>